<dbReference type="Proteomes" id="UP000050413">
    <property type="component" value="Unassembled WGS sequence"/>
</dbReference>
<comment type="function">
    <text evidence="2 13">Catalyzes the isomerization between 2-isopropylmalate and 3-isopropylmalate, via the formation of 2-isopropylmaleate.</text>
</comment>
<dbReference type="PRINTS" id="PR00415">
    <property type="entry name" value="ACONITASE"/>
</dbReference>
<dbReference type="SUPFAM" id="SSF53732">
    <property type="entry name" value="Aconitase iron-sulfur domain"/>
    <property type="match status" value="1"/>
</dbReference>
<dbReference type="GO" id="GO:0003861">
    <property type="term" value="F:3-isopropylmalate dehydratase activity"/>
    <property type="evidence" value="ECO:0007669"/>
    <property type="project" value="UniProtKB-UniRule"/>
</dbReference>
<evidence type="ECO:0000313" key="18">
    <source>
        <dbReference type="Proteomes" id="UP000182045"/>
    </source>
</evidence>
<dbReference type="Proteomes" id="UP000182045">
    <property type="component" value="Unassembled WGS sequence"/>
</dbReference>
<evidence type="ECO:0000313" key="16">
    <source>
        <dbReference type="EMBL" id="KPP92455.1"/>
    </source>
</evidence>
<reference evidence="16 17" key="1">
    <citation type="submission" date="2015-09" db="EMBL/GenBank/DDBJ databases">
        <title>Identification and resolution of microdiversity through metagenomic sequencing of parallel consortia.</title>
        <authorList>
            <person name="Nelson W.C."/>
            <person name="Romine M.F."/>
            <person name="Lindemann S.R."/>
        </authorList>
    </citation>
    <scope>NUCLEOTIDE SEQUENCE [LARGE SCALE GENOMIC DNA]</scope>
    <source>
        <strain evidence="16">HL-91</strain>
    </source>
</reference>
<feature type="binding site" evidence="13">
    <location>
        <position position="407"/>
    </location>
    <ligand>
        <name>[4Fe-4S] cluster</name>
        <dbReference type="ChEBI" id="CHEBI:49883"/>
    </ligand>
</feature>
<evidence type="ECO:0000259" key="14">
    <source>
        <dbReference type="Pfam" id="PF00330"/>
    </source>
</evidence>
<dbReference type="EMBL" id="LJSG01000012">
    <property type="protein sequence ID" value="KPP92455.1"/>
    <property type="molecule type" value="Genomic_DNA"/>
</dbReference>
<evidence type="ECO:0000256" key="13">
    <source>
        <dbReference type="HAMAP-Rule" id="MF_01026"/>
    </source>
</evidence>
<dbReference type="InterPro" id="IPR036008">
    <property type="entry name" value="Aconitase_4Fe-4S_dom"/>
</dbReference>
<protein>
    <recommendedName>
        <fullName evidence="13">3-isopropylmalate dehydratase large subunit</fullName>
        <ecNumber evidence="13">4.2.1.33</ecNumber>
    </recommendedName>
    <alternativeName>
        <fullName evidence="13">Alpha-IPM isomerase</fullName>
        <shortName evidence="13">IPMI</shortName>
    </alternativeName>
    <alternativeName>
        <fullName evidence="13">Isopropylmalate isomerase</fullName>
    </alternativeName>
</protein>
<dbReference type="GO" id="GO:0046872">
    <property type="term" value="F:metal ion binding"/>
    <property type="evidence" value="ECO:0007669"/>
    <property type="project" value="UniProtKB-KW"/>
</dbReference>
<comment type="catalytic activity">
    <reaction evidence="1 13">
        <text>(2R,3S)-3-isopropylmalate = (2S)-2-isopropylmalate</text>
        <dbReference type="Rhea" id="RHEA:32287"/>
        <dbReference type="ChEBI" id="CHEBI:1178"/>
        <dbReference type="ChEBI" id="CHEBI:35121"/>
        <dbReference type="EC" id="4.2.1.33"/>
    </reaction>
</comment>
<dbReference type="InterPro" id="IPR050067">
    <property type="entry name" value="IPM_dehydratase_rel_enz"/>
</dbReference>
<dbReference type="PANTHER" id="PTHR43822">
    <property type="entry name" value="HOMOACONITASE, MITOCHONDRIAL-RELATED"/>
    <property type="match status" value="1"/>
</dbReference>
<dbReference type="Gene3D" id="3.30.499.10">
    <property type="entry name" value="Aconitase, domain 3"/>
    <property type="match status" value="2"/>
</dbReference>
<evidence type="ECO:0000256" key="9">
    <source>
        <dbReference type="ARBA" id="ARBA00023004"/>
    </source>
</evidence>
<dbReference type="STRING" id="1666912.Ga0058931_0438"/>
<comment type="similarity">
    <text evidence="13">Belongs to the aconitase/IPM isomerase family. LeuC type 1 subfamily.</text>
</comment>
<evidence type="ECO:0000256" key="2">
    <source>
        <dbReference type="ARBA" id="ARBA00002695"/>
    </source>
</evidence>
<dbReference type="Pfam" id="PF00330">
    <property type="entry name" value="Aconitase"/>
    <property type="match status" value="1"/>
</dbReference>
<dbReference type="UniPathway" id="UPA00048">
    <property type="reaction ID" value="UER00071"/>
</dbReference>
<dbReference type="PANTHER" id="PTHR43822:SF9">
    <property type="entry name" value="3-ISOPROPYLMALATE DEHYDRATASE"/>
    <property type="match status" value="1"/>
</dbReference>
<keyword evidence="9 13" id="KW-0408">Iron</keyword>
<keyword evidence="10 13" id="KW-0411">Iron-sulfur</keyword>
<evidence type="ECO:0000256" key="8">
    <source>
        <dbReference type="ARBA" id="ARBA00022723"/>
    </source>
</evidence>
<dbReference type="PROSITE" id="PS01244">
    <property type="entry name" value="ACONITASE_2"/>
    <property type="match status" value="1"/>
</dbReference>
<keyword evidence="12 13" id="KW-0100">Branched-chain amino acid biosynthesis</keyword>
<feature type="binding site" evidence="13">
    <location>
        <position position="348"/>
    </location>
    <ligand>
        <name>[4Fe-4S] cluster</name>
        <dbReference type="ChEBI" id="CHEBI:49883"/>
    </ligand>
</feature>
<dbReference type="FunFam" id="3.30.499.10:FF:000007">
    <property type="entry name" value="3-isopropylmalate dehydratase large subunit"/>
    <property type="match status" value="1"/>
</dbReference>
<keyword evidence="18" id="KW-1185">Reference proteome</keyword>
<dbReference type="EMBL" id="FBYC01000001">
    <property type="protein sequence ID" value="CUX79751.1"/>
    <property type="molecule type" value="Genomic_DNA"/>
</dbReference>
<dbReference type="NCBIfam" id="TIGR00170">
    <property type="entry name" value="leuC"/>
    <property type="match status" value="1"/>
</dbReference>
<dbReference type="RefSeq" id="WP_072244534.1">
    <property type="nucleotide sequence ID" value="NZ_FBYC01000001.1"/>
</dbReference>
<evidence type="ECO:0000256" key="10">
    <source>
        <dbReference type="ARBA" id="ARBA00023014"/>
    </source>
</evidence>
<evidence type="ECO:0000256" key="6">
    <source>
        <dbReference type="ARBA" id="ARBA00022485"/>
    </source>
</evidence>
<dbReference type="NCBIfam" id="NF009116">
    <property type="entry name" value="PRK12466.1"/>
    <property type="match status" value="1"/>
</dbReference>
<evidence type="ECO:0000256" key="4">
    <source>
        <dbReference type="ARBA" id="ARBA00011271"/>
    </source>
</evidence>
<dbReference type="InterPro" id="IPR015931">
    <property type="entry name" value="Acnase/IPM_dHydase_lsu_aba_1/3"/>
</dbReference>
<evidence type="ECO:0000313" key="17">
    <source>
        <dbReference type="Proteomes" id="UP000050413"/>
    </source>
</evidence>
<dbReference type="EC" id="4.2.1.33" evidence="13"/>
<dbReference type="GO" id="GO:0051539">
    <property type="term" value="F:4 iron, 4 sulfur cluster binding"/>
    <property type="evidence" value="ECO:0007669"/>
    <property type="project" value="UniProtKB-KW"/>
</dbReference>
<dbReference type="InterPro" id="IPR001030">
    <property type="entry name" value="Acoase/IPM_deHydtase_lsu_aba"/>
</dbReference>
<organism evidence="16 17">
    <name type="scientific">Roseibaca calidilacus</name>
    <dbReference type="NCBI Taxonomy" id="1666912"/>
    <lineage>
        <taxon>Bacteria</taxon>
        <taxon>Pseudomonadati</taxon>
        <taxon>Pseudomonadota</taxon>
        <taxon>Alphaproteobacteria</taxon>
        <taxon>Rhodobacterales</taxon>
        <taxon>Paracoccaceae</taxon>
        <taxon>Roseinatronobacter</taxon>
    </lineage>
</organism>
<keyword evidence="6 13" id="KW-0004">4Fe-4S</keyword>
<feature type="binding site" evidence="13">
    <location>
        <position position="410"/>
    </location>
    <ligand>
        <name>[4Fe-4S] cluster</name>
        <dbReference type="ChEBI" id="CHEBI:49883"/>
    </ligand>
</feature>
<feature type="domain" description="Aconitase/3-isopropylmalate dehydratase large subunit alpha/beta/alpha" evidence="14">
    <location>
        <begin position="7"/>
        <end position="457"/>
    </location>
</feature>
<evidence type="ECO:0000256" key="5">
    <source>
        <dbReference type="ARBA" id="ARBA00022430"/>
    </source>
</evidence>
<keyword evidence="11 13" id="KW-0456">Lyase</keyword>
<evidence type="ECO:0000256" key="12">
    <source>
        <dbReference type="ARBA" id="ARBA00023304"/>
    </source>
</evidence>
<dbReference type="InterPro" id="IPR004430">
    <property type="entry name" value="3-IsopropMal_deHydase_lsu"/>
</dbReference>
<dbReference type="InterPro" id="IPR018136">
    <property type="entry name" value="Aconitase_4Fe-4S_BS"/>
</dbReference>
<comment type="pathway">
    <text evidence="3 13">Amino-acid biosynthesis; L-leucine biosynthesis; L-leucine from 3-methyl-2-oxobutanoate: step 2/4.</text>
</comment>
<keyword evidence="8 13" id="KW-0479">Metal-binding</keyword>
<comment type="subunit">
    <text evidence="4 13">Heterodimer of LeuC and LeuD.</text>
</comment>
<evidence type="ECO:0000256" key="3">
    <source>
        <dbReference type="ARBA" id="ARBA00004729"/>
    </source>
</evidence>
<keyword evidence="5 13" id="KW-0432">Leucine biosynthesis</keyword>
<comment type="cofactor">
    <cofactor evidence="13">
        <name>[4Fe-4S] cluster</name>
        <dbReference type="ChEBI" id="CHEBI:49883"/>
    </cofactor>
    <text evidence="13">Binds 1 [4Fe-4S] cluster per subunit.</text>
</comment>
<dbReference type="FunFam" id="3.30.499.10:FF:000006">
    <property type="entry name" value="3-isopropylmalate dehydratase large subunit"/>
    <property type="match status" value="1"/>
</dbReference>
<accession>A0A0P8AE01</accession>
<dbReference type="PATRIC" id="fig|1666912.4.peg.990"/>
<evidence type="ECO:0000313" key="15">
    <source>
        <dbReference type="EMBL" id="CUX79751.1"/>
    </source>
</evidence>
<proteinExistence type="inferred from homology"/>
<reference evidence="15 18" key="2">
    <citation type="submission" date="2016-01" db="EMBL/GenBank/DDBJ databases">
        <authorList>
            <person name="Varghese N."/>
        </authorList>
    </citation>
    <scope>NUCLEOTIDE SEQUENCE [LARGE SCALE GENOMIC DNA]</scope>
    <source>
        <strain evidence="15 18">HL-91</strain>
    </source>
</reference>
<dbReference type="NCBIfam" id="NF004016">
    <property type="entry name" value="PRK05478.1"/>
    <property type="match status" value="1"/>
</dbReference>
<evidence type="ECO:0000256" key="1">
    <source>
        <dbReference type="ARBA" id="ARBA00000491"/>
    </source>
</evidence>
<dbReference type="PROSITE" id="PS00450">
    <property type="entry name" value="ACONITASE_1"/>
    <property type="match status" value="1"/>
</dbReference>
<dbReference type="HAMAP" id="MF_01026">
    <property type="entry name" value="LeuC_type1"/>
    <property type="match status" value="1"/>
</dbReference>
<sequence length="470" mass="50438">MPKTLYDKIWDAHVVHEDADGTSLLYIDRHLVHEVTSPQAFEGLRMAGRKVRAPERTIAVPDHNVPTTEGRDNPDQMPEDSRIQVAALDTNAKEFGIHYYPVSDVRQGIVHIVGPEQGWTLPGMTVVCGDSHTATHGAFGALAHGIGTSEVEHVLATQTLIQKKSKNMKVEITGSLPPGVTAKDITLSVIGATGTAGGTGYVIEYCGQAIRELSMEGRMTVCNMAIEGGARAGIIAPDEKTFAYVQGRPHAPKGAQWEAALAWWKTLYSDDDAHWDKVVTLRAEDIAPVVTWGTSPEDVLPITATVPDPASFTGGKVEAARRALDYMGLTAGQKLSDIEIDTVFIGSCTNGRIEDLRAAADILKGQKIKVKRAMVVPGSGLVRAQAEEEGLAQIFIDAGFEWRLAGCSMCLAMNPDQLAPGERCAATSNRNFEGRQGRGGRTHLMSPAMAAAAAITGRLTDVRDLMLEPA</sequence>
<evidence type="ECO:0000256" key="11">
    <source>
        <dbReference type="ARBA" id="ARBA00023239"/>
    </source>
</evidence>
<evidence type="ECO:0000256" key="7">
    <source>
        <dbReference type="ARBA" id="ARBA00022605"/>
    </source>
</evidence>
<name>A0A0P8AE01_9RHOB</name>
<dbReference type="GO" id="GO:0009098">
    <property type="term" value="P:L-leucine biosynthetic process"/>
    <property type="evidence" value="ECO:0007669"/>
    <property type="project" value="UniProtKB-UniRule"/>
</dbReference>
<keyword evidence="7 13" id="KW-0028">Amino-acid biosynthesis</keyword>
<dbReference type="CDD" id="cd01583">
    <property type="entry name" value="IPMI"/>
    <property type="match status" value="1"/>
</dbReference>
<gene>
    <name evidence="13 16" type="primary">leuC</name>
    <name evidence="15" type="ORF">Ga0058931_0438</name>
    <name evidence="16" type="ORF">HLUCCA05_09240</name>
</gene>
<comment type="caution">
    <text evidence="16">The sequence shown here is derived from an EMBL/GenBank/DDBJ whole genome shotgun (WGS) entry which is preliminary data.</text>
</comment>
<dbReference type="InterPro" id="IPR033941">
    <property type="entry name" value="IPMI_cat"/>
</dbReference>
<dbReference type="AlphaFoldDB" id="A0A0P8AE01"/>